<dbReference type="EMBL" id="BOOK01000020">
    <property type="protein sequence ID" value="GII01013.1"/>
    <property type="molecule type" value="Genomic_DNA"/>
</dbReference>
<gene>
    <name evidence="2" type="ORF">Pta02_30210</name>
</gene>
<organism evidence="2 3">
    <name type="scientific">Planobispora takensis</name>
    <dbReference type="NCBI Taxonomy" id="1367882"/>
    <lineage>
        <taxon>Bacteria</taxon>
        <taxon>Bacillati</taxon>
        <taxon>Actinomycetota</taxon>
        <taxon>Actinomycetes</taxon>
        <taxon>Streptosporangiales</taxon>
        <taxon>Streptosporangiaceae</taxon>
        <taxon>Planobispora</taxon>
    </lineage>
</organism>
<dbReference type="Pfam" id="PF11271">
    <property type="entry name" value="PorA"/>
    <property type="match status" value="1"/>
</dbReference>
<evidence type="ECO:0008006" key="4">
    <source>
        <dbReference type="Google" id="ProtNLM"/>
    </source>
</evidence>
<dbReference type="Proteomes" id="UP000634476">
    <property type="component" value="Unassembled WGS sequence"/>
</dbReference>
<feature type="region of interest" description="Disordered" evidence="1">
    <location>
        <begin position="301"/>
        <end position="344"/>
    </location>
</feature>
<sequence>MGGRRVALLAASSFALILAALLRFFVYPGIAVHPREPYPSTVHLAATGAVYFDWARLRLHQGEPIYRTVILQADSFEGDEDTSIWTELATTNDESGARIAYQERRVAFDRRTGLSENCCGQYVGSRRDARQPGLAFRWPVNARPVAYPFFDPVTLSDARMRYTGEETLRGLRVYRYEQDTQPVKVEDVADPLPGSLVGFPGRAVRVARYAESARVYWVEPRSGLPIKIEERVRETLRTADDQERLVVFDATLRTMEPDVAMLAEAAAGIVGRVRLIETIAPAVLAGLGALALGASALPERRRRSAAAQDQQEVPGDELPETGDLNHRAGPVGMIAGQRVDDVDL</sequence>
<protein>
    <recommendedName>
        <fullName evidence="4">DUF3068 domain-containing protein</fullName>
    </recommendedName>
</protein>
<name>A0A8J3WU23_9ACTN</name>
<dbReference type="AlphaFoldDB" id="A0A8J3WU23"/>
<comment type="caution">
    <text evidence="2">The sequence shown here is derived from an EMBL/GenBank/DDBJ whole genome shotgun (WGS) entry which is preliminary data.</text>
</comment>
<evidence type="ECO:0000313" key="3">
    <source>
        <dbReference type="Proteomes" id="UP000634476"/>
    </source>
</evidence>
<reference evidence="2" key="1">
    <citation type="submission" date="2021-01" db="EMBL/GenBank/DDBJ databases">
        <title>Whole genome shotgun sequence of Planobispora takensis NBRC 109077.</title>
        <authorList>
            <person name="Komaki H."/>
            <person name="Tamura T."/>
        </authorList>
    </citation>
    <scope>NUCLEOTIDE SEQUENCE</scope>
    <source>
        <strain evidence="2">NBRC 109077</strain>
    </source>
</reference>
<accession>A0A8J3WU23</accession>
<dbReference type="InterPro" id="IPR021424">
    <property type="entry name" value="PorA"/>
</dbReference>
<proteinExistence type="predicted"/>
<keyword evidence="3" id="KW-1185">Reference proteome</keyword>
<evidence type="ECO:0000256" key="1">
    <source>
        <dbReference type="SAM" id="MobiDB-lite"/>
    </source>
</evidence>
<evidence type="ECO:0000313" key="2">
    <source>
        <dbReference type="EMBL" id="GII01013.1"/>
    </source>
</evidence>